<gene>
    <name evidence="3" type="ORF">VNO78_21855</name>
</gene>
<comment type="caution">
    <text evidence="3">The sequence shown here is derived from an EMBL/GenBank/DDBJ whole genome shotgun (WGS) entry which is preliminary data.</text>
</comment>
<evidence type="ECO:0000256" key="2">
    <source>
        <dbReference type="SAM" id="Phobius"/>
    </source>
</evidence>
<proteinExistence type="predicted"/>
<dbReference type="AlphaFoldDB" id="A0AAN9SFW3"/>
<organism evidence="3 4">
    <name type="scientific">Psophocarpus tetragonolobus</name>
    <name type="common">Winged bean</name>
    <name type="synonym">Dolichos tetragonolobus</name>
    <dbReference type="NCBI Taxonomy" id="3891"/>
    <lineage>
        <taxon>Eukaryota</taxon>
        <taxon>Viridiplantae</taxon>
        <taxon>Streptophyta</taxon>
        <taxon>Embryophyta</taxon>
        <taxon>Tracheophyta</taxon>
        <taxon>Spermatophyta</taxon>
        <taxon>Magnoliopsida</taxon>
        <taxon>eudicotyledons</taxon>
        <taxon>Gunneridae</taxon>
        <taxon>Pentapetalae</taxon>
        <taxon>rosids</taxon>
        <taxon>fabids</taxon>
        <taxon>Fabales</taxon>
        <taxon>Fabaceae</taxon>
        <taxon>Papilionoideae</taxon>
        <taxon>50 kb inversion clade</taxon>
        <taxon>NPAAA clade</taxon>
        <taxon>indigoferoid/millettioid clade</taxon>
        <taxon>Phaseoleae</taxon>
        <taxon>Psophocarpus</taxon>
    </lineage>
</organism>
<evidence type="ECO:0000313" key="3">
    <source>
        <dbReference type="EMBL" id="KAK7393303.1"/>
    </source>
</evidence>
<name>A0AAN9SFW3_PSOTE</name>
<dbReference type="EMBL" id="JAYMYS010000005">
    <property type="protein sequence ID" value="KAK7393303.1"/>
    <property type="molecule type" value="Genomic_DNA"/>
</dbReference>
<feature type="region of interest" description="Disordered" evidence="1">
    <location>
        <begin position="146"/>
        <end position="168"/>
    </location>
</feature>
<evidence type="ECO:0000313" key="4">
    <source>
        <dbReference type="Proteomes" id="UP001386955"/>
    </source>
</evidence>
<feature type="compositionally biased region" description="Polar residues" evidence="1">
    <location>
        <begin position="153"/>
        <end position="168"/>
    </location>
</feature>
<keyword evidence="4" id="KW-1185">Reference proteome</keyword>
<reference evidence="3 4" key="1">
    <citation type="submission" date="2024-01" db="EMBL/GenBank/DDBJ databases">
        <title>The genomes of 5 underutilized Papilionoideae crops provide insights into root nodulation and disease resistanc.</title>
        <authorList>
            <person name="Jiang F."/>
        </authorList>
    </citation>
    <scope>NUCLEOTIDE SEQUENCE [LARGE SCALE GENOMIC DNA]</scope>
    <source>
        <strain evidence="3">DUOXIRENSHENG_FW03</strain>
        <tissue evidence="3">Leaves</tissue>
    </source>
</reference>
<protein>
    <submittedName>
        <fullName evidence="3">Uncharacterized protein</fullName>
    </submittedName>
</protein>
<dbReference type="Proteomes" id="UP001386955">
    <property type="component" value="Unassembled WGS sequence"/>
</dbReference>
<keyword evidence="2" id="KW-0812">Transmembrane</keyword>
<keyword evidence="2" id="KW-1133">Transmembrane helix</keyword>
<sequence>MLLLWLKSHRAFRILVRYLFWFLANLEIEVFLFSSFVSLRVALTSRNVKTLQLRTPSFECLIQKMDTLSPVNAVLENIIDNLEGTFSESIHLHDALSEHASEGDHIGNCDVGEGNLGGDFELQETKLEIQCLKECSTFPYSLSSSDEEVDASPSKQSPHQNHTCLVSF</sequence>
<keyword evidence="2" id="KW-0472">Membrane</keyword>
<feature type="transmembrane region" description="Helical" evidence="2">
    <location>
        <begin position="20"/>
        <end position="43"/>
    </location>
</feature>
<accession>A0AAN9SFW3</accession>
<evidence type="ECO:0000256" key="1">
    <source>
        <dbReference type="SAM" id="MobiDB-lite"/>
    </source>
</evidence>